<feature type="transmembrane region" description="Helical" evidence="1">
    <location>
        <begin position="168"/>
        <end position="184"/>
    </location>
</feature>
<keyword evidence="3" id="KW-0378">Hydrolase</keyword>
<keyword evidence="4" id="KW-1185">Reference proteome</keyword>
<keyword evidence="3" id="KW-0645">Protease</keyword>
<dbReference type="EMBL" id="CP021235">
    <property type="protein sequence ID" value="ARS34732.1"/>
    <property type="molecule type" value="Genomic_DNA"/>
</dbReference>
<feature type="transmembrane region" description="Helical" evidence="1">
    <location>
        <begin position="287"/>
        <end position="307"/>
    </location>
</feature>
<feature type="domain" description="CAAX prenyl protease 2/Lysostaphin resistance protein A-like" evidence="2">
    <location>
        <begin position="218"/>
        <end position="293"/>
    </location>
</feature>
<keyword evidence="1" id="KW-0472">Membrane</keyword>
<evidence type="ECO:0000313" key="4">
    <source>
        <dbReference type="Proteomes" id="UP000266292"/>
    </source>
</evidence>
<dbReference type="Proteomes" id="UP000266292">
    <property type="component" value="Chromosome"/>
</dbReference>
<proteinExistence type="predicted"/>
<protein>
    <submittedName>
        <fullName evidence="3">CAAX protease family protein</fullName>
    </submittedName>
</protein>
<evidence type="ECO:0000259" key="2">
    <source>
        <dbReference type="Pfam" id="PF02517"/>
    </source>
</evidence>
<feature type="transmembrane region" description="Helical" evidence="1">
    <location>
        <begin position="20"/>
        <end position="36"/>
    </location>
</feature>
<dbReference type="GO" id="GO:0006508">
    <property type="term" value="P:proteolysis"/>
    <property type="evidence" value="ECO:0007669"/>
    <property type="project" value="UniProtKB-KW"/>
</dbReference>
<dbReference type="GO" id="GO:0080120">
    <property type="term" value="P:CAAX-box protein maturation"/>
    <property type="evidence" value="ECO:0007669"/>
    <property type="project" value="UniProtKB-ARBA"/>
</dbReference>
<dbReference type="Pfam" id="PF02517">
    <property type="entry name" value="Rce1-like"/>
    <property type="match status" value="1"/>
</dbReference>
<gene>
    <name evidence="3" type="ORF">CA264_04345</name>
</gene>
<dbReference type="OrthoDB" id="5525190at2"/>
<feature type="transmembrane region" description="Helical" evidence="1">
    <location>
        <begin position="88"/>
        <end position="108"/>
    </location>
</feature>
<feature type="transmembrane region" description="Helical" evidence="1">
    <location>
        <begin position="128"/>
        <end position="147"/>
    </location>
</feature>
<feature type="transmembrane region" description="Helical" evidence="1">
    <location>
        <begin position="225"/>
        <end position="251"/>
    </location>
</feature>
<dbReference type="STRING" id="709015.GCA_000472485_00863"/>
<name>A0A1X9YPF4_9BACT</name>
<feature type="transmembrane region" description="Helical" evidence="1">
    <location>
        <begin position="56"/>
        <end position="76"/>
    </location>
</feature>
<evidence type="ECO:0000313" key="3">
    <source>
        <dbReference type="EMBL" id="ARS34732.1"/>
    </source>
</evidence>
<dbReference type="InterPro" id="IPR003675">
    <property type="entry name" value="Rce1/LyrA-like_dom"/>
</dbReference>
<organism evidence="3 4">
    <name type="scientific">Pontibacter actiniarum</name>
    <dbReference type="NCBI Taxonomy" id="323450"/>
    <lineage>
        <taxon>Bacteria</taxon>
        <taxon>Pseudomonadati</taxon>
        <taxon>Bacteroidota</taxon>
        <taxon>Cytophagia</taxon>
        <taxon>Cytophagales</taxon>
        <taxon>Hymenobacteraceae</taxon>
        <taxon>Pontibacter</taxon>
    </lineage>
</organism>
<dbReference type="GO" id="GO:0004175">
    <property type="term" value="F:endopeptidase activity"/>
    <property type="evidence" value="ECO:0007669"/>
    <property type="project" value="UniProtKB-ARBA"/>
</dbReference>
<evidence type="ECO:0000256" key="1">
    <source>
        <dbReference type="SAM" id="Phobius"/>
    </source>
</evidence>
<feature type="transmembrane region" description="Helical" evidence="1">
    <location>
        <begin position="263"/>
        <end position="281"/>
    </location>
</feature>
<reference evidence="4" key="1">
    <citation type="submission" date="2017-05" db="EMBL/GenBank/DDBJ databases">
        <authorList>
            <person name="Ray J."/>
            <person name="Price M."/>
            <person name="Deutschbauer A."/>
        </authorList>
    </citation>
    <scope>NUCLEOTIDE SEQUENCE [LARGE SCALE GENOMIC DNA]</scope>
    <source>
        <strain evidence="4">DSM 19842</strain>
    </source>
</reference>
<dbReference type="KEGG" id="pact:CA264_04345"/>
<dbReference type="AlphaFoldDB" id="A0A1X9YPF4"/>
<sequence length="311" mass="36814">MKQIAYYLKTYYREEFKWSFFLALVAFLGLCLYLNYKYDFENRYLDSFLYTSEHIPLMIGFYAFAYVSAILLYAFFYRRTDFLRNPAFWSVSILALVIQGVNSSFYYLNPVYKQLFDSNTYYFVRKCSNNIISELIYFLPLVVFWFMNDRHRQPLYGFSKGKLDLKPYFTLLLFMLPLLLWASFQDDFLRSYPSYHPRRDTSDAFLSHFWTYEVFYGLDFIGTEFFYRGFMVMVLARYLGAGAIMPMVAVYTFMHFGKPMGEAIGSFFGGAILGILAYYSRSIYGGIIVHLGVAYLMELTAFLQHLFRKGL</sequence>
<keyword evidence="1" id="KW-0812">Transmembrane</keyword>
<accession>A0A1X9YPF4</accession>
<dbReference type="RefSeq" id="WP_025604924.1">
    <property type="nucleotide sequence ID" value="NZ_CP021235.1"/>
</dbReference>
<keyword evidence="1" id="KW-1133">Transmembrane helix</keyword>